<name>A0A5B7H9I2_PORTR</name>
<dbReference type="AlphaFoldDB" id="A0A5B7H9I2"/>
<gene>
    <name evidence="1" type="ORF">E2C01_060966</name>
</gene>
<proteinExistence type="predicted"/>
<dbReference type="EMBL" id="VSRR010025327">
    <property type="protein sequence ID" value="MPC66813.1"/>
    <property type="molecule type" value="Genomic_DNA"/>
</dbReference>
<keyword evidence="2" id="KW-1185">Reference proteome</keyword>
<protein>
    <submittedName>
        <fullName evidence="1">Uncharacterized protein</fullName>
    </submittedName>
</protein>
<dbReference type="Proteomes" id="UP000324222">
    <property type="component" value="Unassembled WGS sequence"/>
</dbReference>
<accession>A0A5B7H9I2</accession>
<evidence type="ECO:0000313" key="2">
    <source>
        <dbReference type="Proteomes" id="UP000324222"/>
    </source>
</evidence>
<reference evidence="1 2" key="1">
    <citation type="submission" date="2019-05" db="EMBL/GenBank/DDBJ databases">
        <title>Another draft genome of Portunus trituberculatus and its Hox gene families provides insights of decapod evolution.</title>
        <authorList>
            <person name="Jeong J.-H."/>
            <person name="Song I."/>
            <person name="Kim S."/>
            <person name="Choi T."/>
            <person name="Kim D."/>
            <person name="Ryu S."/>
            <person name="Kim W."/>
        </authorList>
    </citation>
    <scope>NUCLEOTIDE SEQUENCE [LARGE SCALE GENOMIC DNA]</scope>
    <source>
        <tissue evidence="1">Muscle</tissue>
    </source>
</reference>
<organism evidence="1 2">
    <name type="scientific">Portunus trituberculatus</name>
    <name type="common">Swimming crab</name>
    <name type="synonym">Neptunus trituberculatus</name>
    <dbReference type="NCBI Taxonomy" id="210409"/>
    <lineage>
        <taxon>Eukaryota</taxon>
        <taxon>Metazoa</taxon>
        <taxon>Ecdysozoa</taxon>
        <taxon>Arthropoda</taxon>
        <taxon>Crustacea</taxon>
        <taxon>Multicrustacea</taxon>
        <taxon>Malacostraca</taxon>
        <taxon>Eumalacostraca</taxon>
        <taxon>Eucarida</taxon>
        <taxon>Decapoda</taxon>
        <taxon>Pleocyemata</taxon>
        <taxon>Brachyura</taxon>
        <taxon>Eubrachyura</taxon>
        <taxon>Portunoidea</taxon>
        <taxon>Portunidae</taxon>
        <taxon>Portuninae</taxon>
        <taxon>Portunus</taxon>
    </lineage>
</organism>
<comment type="caution">
    <text evidence="1">The sequence shown here is derived from an EMBL/GenBank/DDBJ whole genome shotgun (WGS) entry which is preliminary data.</text>
</comment>
<sequence length="113" mass="12573">MDHNSHRGYNNQTLIKQLCAHFIRQFVPKLQHAPAPRLPGVARRIPKAGLNTNLYRAELYPPDGIQSPAVNSKAEGHLPLACPLNNIVWNSLKDLTVFQSIGSSSLHVVNYLL</sequence>
<evidence type="ECO:0000313" key="1">
    <source>
        <dbReference type="EMBL" id="MPC66813.1"/>
    </source>
</evidence>